<dbReference type="RefSeq" id="WP_200587160.1">
    <property type="nucleotide sequence ID" value="NZ_JAEHFY010000019.1"/>
</dbReference>
<evidence type="ECO:0000313" key="4">
    <source>
        <dbReference type="Proteomes" id="UP000660024"/>
    </source>
</evidence>
<reference evidence="3 4" key="1">
    <citation type="submission" date="2020-12" db="EMBL/GenBank/DDBJ databases">
        <title>Bacterial novel species Pedobacter sp. SD-b isolated from soil.</title>
        <authorList>
            <person name="Jung H.-Y."/>
        </authorList>
    </citation>
    <scope>NUCLEOTIDE SEQUENCE [LARGE SCALE GENOMIC DNA]</scope>
    <source>
        <strain evidence="3 4">SD-b</strain>
    </source>
</reference>
<dbReference type="PANTHER" id="PTHR11934">
    <property type="entry name" value="RIBOSE-5-PHOSPHATE ISOMERASE"/>
    <property type="match status" value="1"/>
</dbReference>
<dbReference type="InterPro" id="IPR037171">
    <property type="entry name" value="NagB/RpiA_transferase-like"/>
</dbReference>
<dbReference type="Gene3D" id="3.30.70.260">
    <property type="match status" value="1"/>
</dbReference>
<dbReference type="GO" id="GO:0004751">
    <property type="term" value="F:ribose-5-phosphate isomerase activity"/>
    <property type="evidence" value="ECO:0007669"/>
    <property type="project" value="UniProtKB-EC"/>
</dbReference>
<accession>A0ABS1BNM5</accession>
<protein>
    <recommendedName>
        <fullName evidence="2">Ribose 5-phosphate isomerase A</fullName>
        <ecNumber evidence="2">5.3.1.6</ecNumber>
    </recommendedName>
</protein>
<evidence type="ECO:0000313" key="3">
    <source>
        <dbReference type="EMBL" id="MBK0383921.1"/>
    </source>
</evidence>
<dbReference type="SUPFAM" id="SSF75445">
    <property type="entry name" value="D-ribose-5-phosphate isomerase (RpiA), lid domain"/>
    <property type="match status" value="1"/>
</dbReference>
<dbReference type="CDD" id="cd01398">
    <property type="entry name" value="RPI_A"/>
    <property type="match status" value="1"/>
</dbReference>
<sequence length="232" mass="25564">MEDYKLEAAKASLGFISEGQKLGLGAGSSIFYLIDIITKNEVLSQSLSFVSSSFKTRQYLCEKGLKSSSNIENLAIYFDGCDQFDIKLNAFKSGGGIHTSEKIMASIAKEFILVGDESKFVEKLDHTHPLVVEVLPEALFLVLKKIQANYPECVATVRMANQKDGAVITENGNLLIDIRFQTIPDLAELNIKVKMIPGIIEHSLFYGLATKAIIAGKQGIRIIKPSYERAKI</sequence>
<dbReference type="InterPro" id="IPR004788">
    <property type="entry name" value="Ribose5P_isomerase_type_A"/>
</dbReference>
<dbReference type="Gene3D" id="3.40.50.1360">
    <property type="match status" value="1"/>
</dbReference>
<comment type="caution">
    <text evidence="3">The sequence shown here is derived from an EMBL/GenBank/DDBJ whole genome shotgun (WGS) entry which is preliminary data.</text>
</comment>
<gene>
    <name evidence="3" type="primary">rpiA</name>
    <name evidence="3" type="ORF">I5M32_13210</name>
</gene>
<dbReference type="Pfam" id="PF06026">
    <property type="entry name" value="Rib_5-P_isom_A"/>
    <property type="match status" value="1"/>
</dbReference>
<proteinExistence type="predicted"/>
<evidence type="ECO:0000256" key="2">
    <source>
        <dbReference type="NCBIfam" id="TIGR00021"/>
    </source>
</evidence>
<organism evidence="3 4">
    <name type="scientific">Pedobacter segetis</name>
    <dbReference type="NCBI Taxonomy" id="2793069"/>
    <lineage>
        <taxon>Bacteria</taxon>
        <taxon>Pseudomonadati</taxon>
        <taxon>Bacteroidota</taxon>
        <taxon>Sphingobacteriia</taxon>
        <taxon>Sphingobacteriales</taxon>
        <taxon>Sphingobacteriaceae</taxon>
        <taxon>Pedobacter</taxon>
    </lineage>
</organism>
<name>A0ABS1BNM5_9SPHI</name>
<keyword evidence="4" id="KW-1185">Reference proteome</keyword>
<dbReference type="SUPFAM" id="SSF100950">
    <property type="entry name" value="NagB/RpiA/CoA transferase-like"/>
    <property type="match status" value="1"/>
</dbReference>
<dbReference type="EC" id="5.3.1.6" evidence="2"/>
<dbReference type="PANTHER" id="PTHR11934:SF0">
    <property type="entry name" value="RIBOSE-5-PHOSPHATE ISOMERASE"/>
    <property type="match status" value="1"/>
</dbReference>
<dbReference type="Proteomes" id="UP000660024">
    <property type="component" value="Unassembled WGS sequence"/>
</dbReference>
<evidence type="ECO:0000256" key="1">
    <source>
        <dbReference type="ARBA" id="ARBA00023235"/>
    </source>
</evidence>
<dbReference type="NCBIfam" id="TIGR00021">
    <property type="entry name" value="rpiA"/>
    <property type="match status" value="1"/>
</dbReference>
<keyword evidence="1 3" id="KW-0413">Isomerase</keyword>
<dbReference type="EMBL" id="JAEHFY010000019">
    <property type="protein sequence ID" value="MBK0383921.1"/>
    <property type="molecule type" value="Genomic_DNA"/>
</dbReference>